<keyword evidence="4" id="KW-1185">Reference proteome</keyword>
<dbReference type="HOGENOM" id="CLU_2295864_0_0_1"/>
<accession>G7JKL5</accession>
<feature type="transmembrane region" description="Helical" evidence="1">
    <location>
        <begin position="71"/>
        <end position="89"/>
    </location>
</feature>
<evidence type="ECO:0000256" key="1">
    <source>
        <dbReference type="SAM" id="Phobius"/>
    </source>
</evidence>
<dbReference type="EnsemblPlants" id="AES86721">
    <property type="protein sequence ID" value="AES86721"/>
    <property type="gene ID" value="MTR_4g014100"/>
</dbReference>
<reference evidence="2 4" key="2">
    <citation type="journal article" date="2014" name="BMC Genomics">
        <title>An improved genome release (version Mt4.0) for the model legume Medicago truncatula.</title>
        <authorList>
            <person name="Tang H."/>
            <person name="Krishnakumar V."/>
            <person name="Bidwell S."/>
            <person name="Rosen B."/>
            <person name="Chan A."/>
            <person name="Zhou S."/>
            <person name="Gentzbittel L."/>
            <person name="Childs K.L."/>
            <person name="Yandell M."/>
            <person name="Gundlach H."/>
            <person name="Mayer K.F."/>
            <person name="Schwartz D.C."/>
            <person name="Town C.D."/>
        </authorList>
    </citation>
    <scope>GENOME REANNOTATION</scope>
    <source>
        <strain evidence="3 4">cv. Jemalong A17</strain>
    </source>
</reference>
<keyword evidence="1" id="KW-0472">Membrane</keyword>
<name>G7JKL5_MEDTR</name>
<dbReference type="PaxDb" id="3880-AES86721"/>
<evidence type="ECO:0000313" key="4">
    <source>
        <dbReference type="Proteomes" id="UP000002051"/>
    </source>
</evidence>
<reference evidence="2 4" key="1">
    <citation type="journal article" date="2011" name="Nature">
        <title>The Medicago genome provides insight into the evolution of rhizobial symbioses.</title>
        <authorList>
            <person name="Young N.D."/>
            <person name="Debelle F."/>
            <person name="Oldroyd G.E."/>
            <person name="Geurts R."/>
            <person name="Cannon S.B."/>
            <person name="Udvardi M.K."/>
            <person name="Benedito V.A."/>
            <person name="Mayer K.F."/>
            <person name="Gouzy J."/>
            <person name="Schoof H."/>
            <person name="Van de Peer Y."/>
            <person name="Proost S."/>
            <person name="Cook D.R."/>
            <person name="Meyers B.C."/>
            <person name="Spannagl M."/>
            <person name="Cheung F."/>
            <person name="De Mita S."/>
            <person name="Krishnakumar V."/>
            <person name="Gundlach H."/>
            <person name="Zhou S."/>
            <person name="Mudge J."/>
            <person name="Bharti A.K."/>
            <person name="Murray J.D."/>
            <person name="Naoumkina M.A."/>
            <person name="Rosen B."/>
            <person name="Silverstein K.A."/>
            <person name="Tang H."/>
            <person name="Rombauts S."/>
            <person name="Zhao P.X."/>
            <person name="Zhou P."/>
            <person name="Barbe V."/>
            <person name="Bardou P."/>
            <person name="Bechner M."/>
            <person name="Bellec A."/>
            <person name="Berger A."/>
            <person name="Berges H."/>
            <person name="Bidwell S."/>
            <person name="Bisseling T."/>
            <person name="Choisne N."/>
            <person name="Couloux A."/>
            <person name="Denny R."/>
            <person name="Deshpande S."/>
            <person name="Dai X."/>
            <person name="Doyle J.J."/>
            <person name="Dudez A.M."/>
            <person name="Farmer A.D."/>
            <person name="Fouteau S."/>
            <person name="Franken C."/>
            <person name="Gibelin C."/>
            <person name="Gish J."/>
            <person name="Goldstein S."/>
            <person name="Gonzalez A.J."/>
            <person name="Green P.J."/>
            <person name="Hallab A."/>
            <person name="Hartog M."/>
            <person name="Hua A."/>
            <person name="Humphray S.J."/>
            <person name="Jeong D.H."/>
            <person name="Jing Y."/>
            <person name="Jocker A."/>
            <person name="Kenton S.M."/>
            <person name="Kim D.J."/>
            <person name="Klee K."/>
            <person name="Lai H."/>
            <person name="Lang C."/>
            <person name="Lin S."/>
            <person name="Macmil S.L."/>
            <person name="Magdelenat G."/>
            <person name="Matthews L."/>
            <person name="McCorrison J."/>
            <person name="Monaghan E.L."/>
            <person name="Mun J.H."/>
            <person name="Najar F.Z."/>
            <person name="Nicholson C."/>
            <person name="Noirot C."/>
            <person name="O'Bleness M."/>
            <person name="Paule C.R."/>
            <person name="Poulain J."/>
            <person name="Prion F."/>
            <person name="Qin B."/>
            <person name="Qu C."/>
            <person name="Retzel E.F."/>
            <person name="Riddle C."/>
            <person name="Sallet E."/>
            <person name="Samain S."/>
            <person name="Samson N."/>
            <person name="Sanders I."/>
            <person name="Saurat O."/>
            <person name="Scarpelli C."/>
            <person name="Schiex T."/>
            <person name="Segurens B."/>
            <person name="Severin A.J."/>
            <person name="Sherrier D.J."/>
            <person name="Shi R."/>
            <person name="Sims S."/>
            <person name="Singer S.R."/>
            <person name="Sinharoy S."/>
            <person name="Sterck L."/>
            <person name="Viollet A."/>
            <person name="Wang B.B."/>
            <person name="Wang K."/>
            <person name="Wang M."/>
            <person name="Wang X."/>
            <person name="Warfsmann J."/>
            <person name="Weissenbach J."/>
            <person name="White D.D."/>
            <person name="White J.D."/>
            <person name="Wiley G.B."/>
            <person name="Wincker P."/>
            <person name="Xing Y."/>
            <person name="Yang L."/>
            <person name="Yao Z."/>
            <person name="Ying F."/>
            <person name="Zhai J."/>
            <person name="Zhou L."/>
            <person name="Zuber A."/>
            <person name="Denarie J."/>
            <person name="Dixon R.A."/>
            <person name="May G.D."/>
            <person name="Schwartz D.C."/>
            <person name="Rogers J."/>
            <person name="Quetier F."/>
            <person name="Town C.D."/>
            <person name="Roe B.A."/>
        </authorList>
    </citation>
    <scope>NUCLEOTIDE SEQUENCE [LARGE SCALE GENOMIC DNA]</scope>
    <source>
        <strain evidence="2">A17</strain>
        <strain evidence="3 4">cv. Jemalong A17</strain>
    </source>
</reference>
<evidence type="ECO:0000313" key="2">
    <source>
        <dbReference type="EMBL" id="AES86721.1"/>
    </source>
</evidence>
<dbReference type="Proteomes" id="UP000002051">
    <property type="component" value="Chromosome 4"/>
</dbReference>
<protein>
    <submittedName>
        <fullName evidence="2">Transmembrane protein, putative</fullName>
    </submittedName>
</protein>
<reference evidence="3" key="3">
    <citation type="submission" date="2015-04" db="UniProtKB">
        <authorList>
            <consortium name="EnsemblPlants"/>
        </authorList>
    </citation>
    <scope>IDENTIFICATION</scope>
    <source>
        <strain evidence="3">cv. Jemalong A17</strain>
    </source>
</reference>
<keyword evidence="1 2" id="KW-0812">Transmembrane</keyword>
<keyword evidence="1" id="KW-1133">Transmembrane helix</keyword>
<sequence length="101" mass="11448">MWMRCWWCEEVSVDPQRLGSIRTFSSGSTILLSGGLSTWIDGVAAMKVDFVVALVVVVAKVDSLRLHRLLWWQRLLVVVLVLDIVVWGFCASNDRWLNDVG</sequence>
<dbReference type="EMBL" id="CM001220">
    <property type="protein sequence ID" value="AES86721.1"/>
    <property type="molecule type" value="Genomic_DNA"/>
</dbReference>
<gene>
    <name evidence="2" type="ordered locus">MTR_4g014100</name>
</gene>
<proteinExistence type="predicted"/>
<organism evidence="2 4">
    <name type="scientific">Medicago truncatula</name>
    <name type="common">Barrel medic</name>
    <name type="synonym">Medicago tribuloides</name>
    <dbReference type="NCBI Taxonomy" id="3880"/>
    <lineage>
        <taxon>Eukaryota</taxon>
        <taxon>Viridiplantae</taxon>
        <taxon>Streptophyta</taxon>
        <taxon>Embryophyta</taxon>
        <taxon>Tracheophyta</taxon>
        <taxon>Spermatophyta</taxon>
        <taxon>Magnoliopsida</taxon>
        <taxon>eudicotyledons</taxon>
        <taxon>Gunneridae</taxon>
        <taxon>Pentapetalae</taxon>
        <taxon>rosids</taxon>
        <taxon>fabids</taxon>
        <taxon>Fabales</taxon>
        <taxon>Fabaceae</taxon>
        <taxon>Papilionoideae</taxon>
        <taxon>50 kb inversion clade</taxon>
        <taxon>NPAAA clade</taxon>
        <taxon>Hologalegina</taxon>
        <taxon>IRL clade</taxon>
        <taxon>Trifolieae</taxon>
        <taxon>Medicago</taxon>
    </lineage>
</organism>
<dbReference type="AlphaFoldDB" id="G7JKL5"/>
<evidence type="ECO:0000313" key="3">
    <source>
        <dbReference type="EnsemblPlants" id="AES86721"/>
    </source>
</evidence>